<feature type="domain" description="STAS" evidence="3">
    <location>
        <begin position="24"/>
        <end position="126"/>
    </location>
</feature>
<dbReference type="Pfam" id="PF01740">
    <property type="entry name" value="STAS"/>
    <property type="match status" value="1"/>
</dbReference>
<evidence type="ECO:0000256" key="1">
    <source>
        <dbReference type="ARBA" id="ARBA00009013"/>
    </source>
</evidence>
<dbReference type="InterPro" id="IPR036513">
    <property type="entry name" value="STAS_dom_sf"/>
</dbReference>
<dbReference type="GO" id="GO:0043856">
    <property type="term" value="F:anti-sigma factor antagonist activity"/>
    <property type="evidence" value="ECO:0007669"/>
    <property type="project" value="InterPro"/>
</dbReference>
<proteinExistence type="inferred from homology"/>
<dbReference type="PANTHER" id="PTHR33495:SF13">
    <property type="entry name" value="ANTI-SIGMA-F FACTOR ANTAGONIST RSFB"/>
    <property type="match status" value="1"/>
</dbReference>
<dbReference type="EMBL" id="VFPA01000009">
    <property type="protein sequence ID" value="TQM01588.1"/>
    <property type="molecule type" value="Genomic_DNA"/>
</dbReference>
<evidence type="ECO:0000256" key="2">
    <source>
        <dbReference type="RuleBase" id="RU003749"/>
    </source>
</evidence>
<accession>A0A543CXK2</accession>
<dbReference type="PROSITE" id="PS50801">
    <property type="entry name" value="STAS"/>
    <property type="match status" value="1"/>
</dbReference>
<dbReference type="CDD" id="cd07043">
    <property type="entry name" value="STAS_anti-anti-sigma_factors"/>
    <property type="match status" value="1"/>
</dbReference>
<comment type="similarity">
    <text evidence="1 2">Belongs to the anti-sigma-factor antagonist family.</text>
</comment>
<organism evidence="4 5">
    <name type="scientific">Pseudonocardia kunmingensis</name>
    <dbReference type="NCBI Taxonomy" id="630975"/>
    <lineage>
        <taxon>Bacteria</taxon>
        <taxon>Bacillati</taxon>
        <taxon>Actinomycetota</taxon>
        <taxon>Actinomycetes</taxon>
        <taxon>Pseudonocardiales</taxon>
        <taxon>Pseudonocardiaceae</taxon>
        <taxon>Pseudonocardia</taxon>
    </lineage>
</organism>
<dbReference type="PANTHER" id="PTHR33495">
    <property type="entry name" value="ANTI-SIGMA FACTOR ANTAGONIST TM_1081-RELATED-RELATED"/>
    <property type="match status" value="1"/>
</dbReference>
<dbReference type="InterPro" id="IPR002645">
    <property type="entry name" value="STAS_dom"/>
</dbReference>
<dbReference type="NCBIfam" id="TIGR00377">
    <property type="entry name" value="ant_ant_sig"/>
    <property type="match status" value="1"/>
</dbReference>
<dbReference type="Gene3D" id="3.30.750.24">
    <property type="entry name" value="STAS domain"/>
    <property type="match status" value="1"/>
</dbReference>
<protein>
    <recommendedName>
        <fullName evidence="2">Anti-sigma factor antagonist</fullName>
    </recommendedName>
</protein>
<comment type="caution">
    <text evidence="4">The sequence shown here is derived from an EMBL/GenBank/DDBJ whole genome shotgun (WGS) entry which is preliminary data.</text>
</comment>
<keyword evidence="5" id="KW-1185">Reference proteome</keyword>
<dbReference type="SUPFAM" id="SSF52091">
    <property type="entry name" value="SpoIIaa-like"/>
    <property type="match status" value="1"/>
</dbReference>
<evidence type="ECO:0000259" key="3">
    <source>
        <dbReference type="PROSITE" id="PS50801"/>
    </source>
</evidence>
<dbReference type="InterPro" id="IPR003658">
    <property type="entry name" value="Anti-sigma_ant"/>
</dbReference>
<dbReference type="Proteomes" id="UP000315677">
    <property type="component" value="Unassembled WGS sequence"/>
</dbReference>
<evidence type="ECO:0000313" key="4">
    <source>
        <dbReference type="EMBL" id="TQM01588.1"/>
    </source>
</evidence>
<gene>
    <name evidence="4" type="ORF">FB558_8477</name>
</gene>
<sequence length="133" mass="14019">MSSGQRPGPGGEALIVTGRAASTDAVVVSVVGEVDMLTAPQLLPAIVEYVAKKPCRLLVVDLTGVTFLGSPGLKVLLEVQAFAGDRELKVRFVTADNRHATRPLEITGLDKMLTSSPSVHDALQELDRAADVD</sequence>
<name>A0A543CXK2_9PSEU</name>
<dbReference type="AlphaFoldDB" id="A0A543CXK2"/>
<reference evidence="4 5" key="1">
    <citation type="submission" date="2019-06" db="EMBL/GenBank/DDBJ databases">
        <title>Sequencing the genomes of 1000 actinobacteria strains.</title>
        <authorList>
            <person name="Klenk H.-P."/>
        </authorList>
    </citation>
    <scope>NUCLEOTIDE SEQUENCE [LARGE SCALE GENOMIC DNA]</scope>
    <source>
        <strain evidence="4 5">DSM 45301</strain>
    </source>
</reference>
<evidence type="ECO:0000313" key="5">
    <source>
        <dbReference type="Proteomes" id="UP000315677"/>
    </source>
</evidence>